<dbReference type="GO" id="GO:0005262">
    <property type="term" value="F:calcium channel activity"/>
    <property type="evidence" value="ECO:0007669"/>
    <property type="project" value="InterPro"/>
</dbReference>
<feature type="transmembrane region" description="Helical" evidence="2">
    <location>
        <begin position="99"/>
        <end position="120"/>
    </location>
</feature>
<evidence type="ECO:0000256" key="2">
    <source>
        <dbReference type="SAM" id="Phobius"/>
    </source>
</evidence>
<feature type="transmembrane region" description="Helical" evidence="2">
    <location>
        <begin position="230"/>
        <end position="252"/>
    </location>
</feature>
<feature type="region of interest" description="Disordered" evidence="1">
    <location>
        <begin position="1"/>
        <end position="30"/>
    </location>
</feature>
<feature type="transmembrane region" description="Helical" evidence="2">
    <location>
        <begin position="199"/>
        <end position="218"/>
    </location>
</feature>
<dbReference type="InterPro" id="IPR029372">
    <property type="entry name" value="Tmem37"/>
</dbReference>
<dbReference type="PANTHER" id="PTHR31767:SF0">
    <property type="entry name" value="VOLTAGE-DEPENDENT CALCIUM CHANNEL GAMMA-LIKE SUBUNIT"/>
    <property type="match status" value="1"/>
</dbReference>
<evidence type="ECO:0000313" key="3">
    <source>
        <dbReference type="EMBL" id="OCA14722.1"/>
    </source>
</evidence>
<dbReference type="GO" id="GO:0005244">
    <property type="term" value="F:voltage-gated monoatomic ion channel activity"/>
    <property type="evidence" value="ECO:0007669"/>
    <property type="project" value="InterPro"/>
</dbReference>
<accession>A0A1B8XVQ3</accession>
<protein>
    <recommendedName>
        <fullName evidence="4">Transmembrane protein 37</fullName>
    </recommendedName>
</protein>
<keyword evidence="2" id="KW-0472">Membrane</keyword>
<dbReference type="AlphaFoldDB" id="A0A1B8XVQ3"/>
<feature type="non-terminal residue" evidence="3">
    <location>
        <position position="1"/>
    </location>
</feature>
<reference evidence="3" key="2">
    <citation type="journal article" date="2010" name="Science">
        <title>The genome of the Western clawed frog Xenopus tropicalis.</title>
        <authorList>
            <person name="Hellsten U."/>
            <person name="Harland R.M."/>
            <person name="Gilchrist M.J."/>
            <person name="Hendrix D."/>
            <person name="Jurka J."/>
            <person name="Kapitonov V."/>
            <person name="Ovcharenko I."/>
            <person name="Putnam N.H."/>
            <person name="Shu S."/>
            <person name="Taher L."/>
            <person name="Blitz I.L."/>
            <person name="Blumberg B."/>
            <person name="Dichmann D.S."/>
            <person name="Dubchak I."/>
            <person name="Amaya E."/>
            <person name="Detter J.C."/>
            <person name="Fletcher R."/>
            <person name="Gerhard D.S."/>
            <person name="Goodstein D."/>
            <person name="Graves T."/>
            <person name="Grigoriev I.V."/>
            <person name="Grimwood J."/>
            <person name="Kawashima T."/>
            <person name="Lindquist E."/>
            <person name="Lucas S.M."/>
            <person name="Mead P.E."/>
            <person name="Mitros T."/>
            <person name="Ogino H."/>
            <person name="Ohta Y."/>
            <person name="Poliakov A.V."/>
            <person name="Pollet N."/>
            <person name="Robert J."/>
            <person name="Salamov A."/>
            <person name="Sater A.K."/>
            <person name="Schmutz J."/>
            <person name="Terry A."/>
            <person name="Vize P.D."/>
            <person name="Warren W.C."/>
            <person name="Wells D."/>
            <person name="Wills A."/>
            <person name="Wilson R.K."/>
            <person name="Zimmerman L.B."/>
            <person name="Zorn A.M."/>
            <person name="Grainger R."/>
            <person name="Grammer T."/>
            <person name="Khokha M.K."/>
            <person name="Richardson P.M."/>
            <person name="Rokhsar D.S."/>
        </authorList>
    </citation>
    <scope>NUCLEOTIDE SEQUENCE [LARGE SCALE GENOMIC DNA]</scope>
    <source>
        <strain evidence="3">Nigerian</strain>
    </source>
</reference>
<keyword evidence="2" id="KW-0812">Transmembrane</keyword>
<evidence type="ECO:0008006" key="4">
    <source>
        <dbReference type="Google" id="ProtNLM"/>
    </source>
</evidence>
<dbReference type="PANTHER" id="PTHR31767">
    <property type="entry name" value="VOLTAGE-DEPENDENT CALCIUM CHANNEL GAMMA-LIKE SUBUNIT"/>
    <property type="match status" value="1"/>
</dbReference>
<reference evidence="3" key="3">
    <citation type="submission" date="2016-05" db="EMBL/GenBank/DDBJ databases">
        <title>WGS assembly of Xenopus tropicalis.</title>
        <authorList>
            <person name="Sessions A."/>
            <person name="Jenkins J."/>
            <person name="Mitros T."/>
            <person name="Lyons J.T."/>
            <person name="Dichmann D.S."/>
            <person name="Robert J."/>
            <person name="Harland R.M."/>
            <person name="Rokhsar D.S."/>
        </authorList>
    </citation>
    <scope>NUCLEOTIDE SEQUENCE</scope>
    <source>
        <strain evidence="3">Nigerian</strain>
    </source>
</reference>
<sequence>CDSRPPVCDSRPPVCDSRPPVCDSRPPSVRLPAPLCDSRPPVCDSRPPVCDSRPPVCDSRPPVCDSRPPVCDSRPPVCDSRPPCVQKPRLPHGTMFFEMFLRVLITVGSALAVILSSISVCDGRWVSAPEEPTFGVWDTCNQGSAQCGEDLMWLSQRMALVRTTVSVGVVVAIFGLELLMVSQLCEDGHAHRKWNMGSVLLLVSFLLSSTGTLTYVTLLMGTARLGTFTLLFWCQFVGVFLFFLNGISGIYFSRLAA</sequence>
<name>A0A1B8XVQ3_XENTR</name>
<proteinExistence type="predicted"/>
<evidence type="ECO:0000256" key="1">
    <source>
        <dbReference type="SAM" id="MobiDB-lite"/>
    </source>
</evidence>
<dbReference type="Pfam" id="PF15108">
    <property type="entry name" value="TMEM37"/>
    <property type="match status" value="1"/>
</dbReference>
<keyword evidence="2" id="KW-1133">Transmembrane helix</keyword>
<dbReference type="EMBL" id="KV461253">
    <property type="protein sequence ID" value="OCA14722.1"/>
    <property type="molecule type" value="Genomic_DNA"/>
</dbReference>
<dbReference type="GO" id="GO:0016020">
    <property type="term" value="C:membrane"/>
    <property type="evidence" value="ECO:0007669"/>
    <property type="project" value="InterPro"/>
</dbReference>
<organism evidence="3">
    <name type="scientific">Xenopus tropicalis</name>
    <name type="common">Western clawed frog</name>
    <name type="synonym">Silurana tropicalis</name>
    <dbReference type="NCBI Taxonomy" id="8364"/>
    <lineage>
        <taxon>Eukaryota</taxon>
        <taxon>Metazoa</taxon>
        <taxon>Chordata</taxon>
        <taxon>Craniata</taxon>
        <taxon>Vertebrata</taxon>
        <taxon>Euteleostomi</taxon>
        <taxon>Amphibia</taxon>
        <taxon>Batrachia</taxon>
        <taxon>Anura</taxon>
        <taxon>Pipoidea</taxon>
        <taxon>Pipidae</taxon>
        <taxon>Xenopodinae</taxon>
        <taxon>Xenopus</taxon>
        <taxon>Silurana</taxon>
    </lineage>
</organism>
<reference evidence="3" key="1">
    <citation type="submission" date="2009-11" db="EMBL/GenBank/DDBJ databases">
        <authorList>
            <consortium name="US DOE Joint Genome Institute (JGI-PGF)"/>
            <person name="Ottilar R."/>
            <person name="Schmutz J."/>
            <person name="Salamov A."/>
            <person name="Cheng J.F."/>
            <person name="Lucas S."/>
            <person name="Pitluck S."/>
            <person name="Gundlach H."/>
            <person name="Guo Y."/>
            <person name="Haberer G."/>
            <person name="Nasrallah J."/>
            <person name="Mayer K.F.X."/>
            <person name="van de Peer Y."/>
            <person name="Weigel D."/>
            <person name="Grigoriev I.V."/>
        </authorList>
    </citation>
    <scope>NUCLEOTIDE SEQUENCE</scope>
    <source>
        <strain evidence="3">Nigerian</strain>
    </source>
</reference>
<gene>
    <name evidence="3" type="ORF">XENTR_v90025983mg</name>
</gene>
<feature type="transmembrane region" description="Helical" evidence="2">
    <location>
        <begin position="159"/>
        <end position="179"/>
    </location>
</feature>